<dbReference type="Pfam" id="PF00069">
    <property type="entry name" value="Pkinase"/>
    <property type="match status" value="1"/>
</dbReference>
<accession>A0A438GSH3</accession>
<keyword evidence="12 24" id="KW-0418">Kinase</keyword>
<dbReference type="GO" id="GO:0005524">
    <property type="term" value="F:ATP binding"/>
    <property type="evidence" value="ECO:0007669"/>
    <property type="project" value="UniProtKB-UniRule"/>
</dbReference>
<evidence type="ECO:0000256" key="19">
    <source>
        <dbReference type="ARBA" id="ARBA00048679"/>
    </source>
</evidence>
<dbReference type="Pfam" id="PF08263">
    <property type="entry name" value="LRRNT_2"/>
    <property type="match status" value="1"/>
</dbReference>
<dbReference type="GO" id="GO:0099402">
    <property type="term" value="P:plant organ development"/>
    <property type="evidence" value="ECO:0007669"/>
    <property type="project" value="UniProtKB-ARBA"/>
</dbReference>
<evidence type="ECO:0000256" key="4">
    <source>
        <dbReference type="ARBA" id="ARBA00022527"/>
    </source>
</evidence>
<evidence type="ECO:0000256" key="2">
    <source>
        <dbReference type="ARBA" id="ARBA00004479"/>
    </source>
</evidence>
<dbReference type="SMART" id="SM00365">
    <property type="entry name" value="LRR_SD22"/>
    <property type="match status" value="7"/>
</dbReference>
<evidence type="ECO:0000256" key="5">
    <source>
        <dbReference type="ARBA" id="ARBA00022553"/>
    </source>
</evidence>
<proteinExistence type="predicted"/>
<dbReference type="InterPro" id="IPR001611">
    <property type="entry name" value="Leu-rich_rpt"/>
</dbReference>
<dbReference type="SUPFAM" id="SSF56112">
    <property type="entry name" value="Protein kinase-like (PK-like)"/>
    <property type="match status" value="1"/>
</dbReference>
<evidence type="ECO:0000256" key="7">
    <source>
        <dbReference type="ARBA" id="ARBA00022679"/>
    </source>
</evidence>
<dbReference type="InterPro" id="IPR017441">
    <property type="entry name" value="Protein_kinase_ATP_BS"/>
</dbReference>
<name>A0A438GSH3_VITVI</name>
<dbReference type="PROSITE" id="PS50011">
    <property type="entry name" value="PROTEIN_KINASE_DOM"/>
    <property type="match status" value="1"/>
</dbReference>
<keyword evidence="6" id="KW-0433">Leucine-rich repeat</keyword>
<dbReference type="FunFam" id="1.10.510.10:FF:000445">
    <property type="entry name" value="MDIS1-interacting receptor like kinase 2"/>
    <property type="match status" value="1"/>
</dbReference>
<evidence type="ECO:0000256" key="21">
    <source>
        <dbReference type="SAM" id="Phobius"/>
    </source>
</evidence>
<keyword evidence="16 24" id="KW-0675">Receptor</keyword>
<dbReference type="SMART" id="SM00369">
    <property type="entry name" value="LRR_TYP"/>
    <property type="match status" value="11"/>
</dbReference>
<evidence type="ECO:0000256" key="20">
    <source>
        <dbReference type="PROSITE-ProRule" id="PRU10141"/>
    </source>
</evidence>
<dbReference type="InterPro" id="IPR013210">
    <property type="entry name" value="LRR_N_plant-typ"/>
</dbReference>
<dbReference type="Pfam" id="PF00560">
    <property type="entry name" value="LRR_1"/>
    <property type="match status" value="12"/>
</dbReference>
<dbReference type="FunFam" id="3.30.200.20:FF:000309">
    <property type="entry name" value="Leucine-rich repeat receptor protein kinase MSP1"/>
    <property type="match status" value="1"/>
</dbReference>
<evidence type="ECO:0000256" key="11">
    <source>
        <dbReference type="ARBA" id="ARBA00022741"/>
    </source>
</evidence>
<feature type="domain" description="Protein kinase" evidence="23">
    <location>
        <begin position="841"/>
        <end position="1120"/>
    </location>
</feature>
<keyword evidence="13 20" id="KW-0067">ATP-binding</keyword>
<dbReference type="GO" id="GO:0005886">
    <property type="term" value="C:plasma membrane"/>
    <property type="evidence" value="ECO:0007669"/>
    <property type="project" value="UniProtKB-SubCell"/>
</dbReference>
<sequence>MPFFFFFVIFLSSLYSSSHVYASFPISLAAAAGELKEAEALLTWKASLNNRSQSFLSSWFGDSPCNNWVRVVCHNSGGVTSLDLHSSGLRGTLHSLNFSSLPNLLTLNLYNNSLYGSIPSHISNLSKATFVDLSFNHFTGHIPVEVGLLMRSLSVLALASNNLTGNLTNLTLLHLFDNHLYGSIPYEVEFLRSLHELDFSGNDLNGSIPSSIGNLVNLTILHLFDNHLSGSIPKEIGFLTSLNEMQLSDNILIGFIPQEVGLLISLNDLELSNNHLFGSIPSSIVKLGNLMTLYLNDNNLSGPFPQGIGLLKSLNDLDFSDNNLIGSIPSSFGNLIYLTTLYLSDNCLSGSIPQEVGLLRSLNELDFSSNNLTGLIPTSIGNLTNLATLLLFDNHLFGPIPQEVGLLRSLSDLELSNNSFTGSIPPSIGNLRNLSYLYLADNKLSGPIPPEMNNVTHLKELQLSDNKFIGYLPQQICLGGMLENFSAVGNHFTGPIPSSLRNCTSLFRLRLDRNQLESNVSEDFGIYPNLNYIDLSYNKLYGELSKRWGRCHSLTSMKISHNNISGTIPAELGEATQLQLLDLSSNHLVGGIPKELANLTSLFNLSLSDNKLSGQVPSEIGKLSDLAFFDVALNNLSGSIPEQLGECSKLFYLNLSNNNFGESIPPEIGNIHRLQNLDLSQNLLTEEIPVQIGELQRLETLNLSHNKLFGSIPSTFNDLLSLTSVDISYNQLEGPVPSIKAFREAPFEAFTNNKGLCGNLTTLKACRTGGRRKNKFSVWILVLILSTPLLIFSAIGTHFLCRRLRDKKVKNAEAHIEDLFAIWGHDGEVSYEDIIQATEDFNPKNCIGTGGHGDVYKANLPTGRVVAVKRLRSTQNNEMADLKAFESEIQALAAIRHRNIVKFYGSCSSAKHSFLVYEFMDRGSLGSILTNEEKAIQLDWSMRLNVIKGMARALSYIHHGCAPPIIHRDISSNNVLLDSEYEAHISDFGTARLLKPDSSNWTSFAGTPGYTAPELAYTAKVDAKSDVYSFGVVTLEVIMGRHPGELVSSLLSMASSSSSPSRVYHLLLMDVLDHRLSPHLHQVSEEVVHIVKIAFACLHANPQCRPTMEQVYQKLSNQWPPLSKPFSMITLGELLGHGDEIS</sequence>
<dbReference type="AlphaFoldDB" id="A0A438GSH3"/>
<evidence type="ECO:0000256" key="9">
    <source>
        <dbReference type="ARBA" id="ARBA00022729"/>
    </source>
</evidence>
<evidence type="ECO:0000259" key="23">
    <source>
        <dbReference type="PROSITE" id="PS50011"/>
    </source>
</evidence>
<evidence type="ECO:0000256" key="3">
    <source>
        <dbReference type="ARBA" id="ARBA00012513"/>
    </source>
</evidence>
<evidence type="ECO:0000256" key="15">
    <source>
        <dbReference type="ARBA" id="ARBA00023136"/>
    </source>
</evidence>
<dbReference type="FunFam" id="3.80.10.10:FF:000095">
    <property type="entry name" value="LRR receptor-like serine/threonine-protein kinase GSO1"/>
    <property type="match status" value="1"/>
</dbReference>
<keyword evidence="15 21" id="KW-0472">Membrane</keyword>
<dbReference type="FunFam" id="3.80.10.10:FF:001375">
    <property type="entry name" value="Uncharacterized protein"/>
    <property type="match status" value="1"/>
</dbReference>
<evidence type="ECO:0000256" key="16">
    <source>
        <dbReference type="ARBA" id="ARBA00023170"/>
    </source>
</evidence>
<feature type="binding site" evidence="20">
    <location>
        <position position="869"/>
    </location>
    <ligand>
        <name>ATP</name>
        <dbReference type="ChEBI" id="CHEBI:30616"/>
    </ligand>
</feature>
<dbReference type="Gene3D" id="3.30.200.20">
    <property type="entry name" value="Phosphorylase Kinase, domain 1"/>
    <property type="match status" value="1"/>
</dbReference>
<dbReference type="FunFam" id="3.80.10.10:FF:000790">
    <property type="entry name" value="Leucine-rich repeat receptor-like protein kinase PEPR1"/>
    <property type="match status" value="1"/>
</dbReference>
<comment type="subcellular location">
    <subcellularLocation>
        <location evidence="1">Cell membrane</location>
        <topology evidence="1">Single-pass membrane protein</topology>
    </subcellularLocation>
    <subcellularLocation>
        <location evidence="2">Membrane</location>
        <topology evidence="2">Single-pass type I membrane protein</topology>
    </subcellularLocation>
</comment>
<evidence type="ECO:0000313" key="24">
    <source>
        <dbReference type="EMBL" id="RVW75132.1"/>
    </source>
</evidence>
<keyword evidence="14 21" id="KW-1133">Transmembrane helix</keyword>
<dbReference type="EC" id="2.7.11.1" evidence="3"/>
<dbReference type="PROSITE" id="PS00107">
    <property type="entry name" value="PROTEIN_KINASE_ATP"/>
    <property type="match status" value="1"/>
</dbReference>
<evidence type="ECO:0000256" key="22">
    <source>
        <dbReference type="SAM" id="SignalP"/>
    </source>
</evidence>
<comment type="catalytic activity">
    <reaction evidence="19">
        <text>L-seryl-[protein] + ATP = O-phospho-L-seryl-[protein] + ADP + H(+)</text>
        <dbReference type="Rhea" id="RHEA:17989"/>
        <dbReference type="Rhea" id="RHEA-COMP:9863"/>
        <dbReference type="Rhea" id="RHEA-COMP:11604"/>
        <dbReference type="ChEBI" id="CHEBI:15378"/>
        <dbReference type="ChEBI" id="CHEBI:29999"/>
        <dbReference type="ChEBI" id="CHEBI:30616"/>
        <dbReference type="ChEBI" id="CHEBI:83421"/>
        <dbReference type="ChEBI" id="CHEBI:456216"/>
        <dbReference type="EC" id="2.7.11.1"/>
    </reaction>
</comment>
<dbReference type="Gene3D" id="1.10.510.10">
    <property type="entry name" value="Transferase(Phosphotransferase) domain 1"/>
    <property type="match status" value="1"/>
</dbReference>
<dbReference type="Gene3D" id="3.80.10.10">
    <property type="entry name" value="Ribonuclease Inhibitor"/>
    <property type="match status" value="7"/>
</dbReference>
<keyword evidence="9 22" id="KW-0732">Signal</keyword>
<dbReference type="InterPro" id="IPR032675">
    <property type="entry name" value="LRR_dom_sf"/>
</dbReference>
<dbReference type="GO" id="GO:0004674">
    <property type="term" value="F:protein serine/threonine kinase activity"/>
    <property type="evidence" value="ECO:0007669"/>
    <property type="project" value="UniProtKB-KW"/>
</dbReference>
<keyword evidence="11 20" id="KW-0547">Nucleotide-binding</keyword>
<evidence type="ECO:0000256" key="13">
    <source>
        <dbReference type="ARBA" id="ARBA00022840"/>
    </source>
</evidence>
<dbReference type="CDD" id="cd14066">
    <property type="entry name" value="STKc_IRAK"/>
    <property type="match status" value="1"/>
</dbReference>
<dbReference type="PANTHER" id="PTHR27000:SF775">
    <property type="entry name" value="PLANT INTRACELLULAR RAS-GROUP-RELATED LRR PROTEIN 3"/>
    <property type="match status" value="1"/>
</dbReference>
<comment type="caution">
    <text evidence="24">The sequence shown here is derived from an EMBL/GenBank/DDBJ whole genome shotgun (WGS) entry which is preliminary data.</text>
</comment>
<organism evidence="24 25">
    <name type="scientific">Vitis vinifera</name>
    <name type="common">Grape</name>
    <dbReference type="NCBI Taxonomy" id="29760"/>
    <lineage>
        <taxon>Eukaryota</taxon>
        <taxon>Viridiplantae</taxon>
        <taxon>Streptophyta</taxon>
        <taxon>Embryophyta</taxon>
        <taxon>Tracheophyta</taxon>
        <taxon>Spermatophyta</taxon>
        <taxon>Magnoliopsida</taxon>
        <taxon>eudicotyledons</taxon>
        <taxon>Gunneridae</taxon>
        <taxon>Pentapetalae</taxon>
        <taxon>rosids</taxon>
        <taxon>Vitales</taxon>
        <taxon>Vitaceae</taxon>
        <taxon>Viteae</taxon>
        <taxon>Vitis</taxon>
    </lineage>
</organism>
<evidence type="ECO:0000256" key="10">
    <source>
        <dbReference type="ARBA" id="ARBA00022737"/>
    </source>
</evidence>
<dbReference type="Pfam" id="PF13855">
    <property type="entry name" value="LRR_8"/>
    <property type="match status" value="2"/>
</dbReference>
<dbReference type="Proteomes" id="UP000288805">
    <property type="component" value="Unassembled WGS sequence"/>
</dbReference>
<feature type="chain" id="PRO_5019078605" description="non-specific serine/threonine protein kinase" evidence="22">
    <location>
        <begin position="23"/>
        <end position="1142"/>
    </location>
</feature>
<dbReference type="PRINTS" id="PR00019">
    <property type="entry name" value="LEURICHRPT"/>
</dbReference>
<dbReference type="PANTHER" id="PTHR27000">
    <property type="entry name" value="LEUCINE-RICH REPEAT RECEPTOR-LIKE PROTEIN KINASE FAMILY PROTEIN-RELATED"/>
    <property type="match status" value="1"/>
</dbReference>
<evidence type="ECO:0000256" key="1">
    <source>
        <dbReference type="ARBA" id="ARBA00004162"/>
    </source>
</evidence>
<keyword evidence="4" id="KW-0723">Serine/threonine-protein kinase</keyword>
<dbReference type="SUPFAM" id="SSF52058">
    <property type="entry name" value="L domain-like"/>
    <property type="match status" value="3"/>
</dbReference>
<protein>
    <recommendedName>
        <fullName evidence="3">non-specific serine/threonine protein kinase</fullName>
        <ecNumber evidence="3">2.7.11.1</ecNumber>
    </recommendedName>
</protein>
<evidence type="ECO:0000256" key="17">
    <source>
        <dbReference type="ARBA" id="ARBA00023180"/>
    </source>
</evidence>
<dbReference type="InterPro" id="IPR003591">
    <property type="entry name" value="Leu-rich_rpt_typical-subtyp"/>
</dbReference>
<evidence type="ECO:0000256" key="12">
    <source>
        <dbReference type="ARBA" id="ARBA00022777"/>
    </source>
</evidence>
<dbReference type="GO" id="GO:0009653">
    <property type="term" value="P:anatomical structure morphogenesis"/>
    <property type="evidence" value="ECO:0007669"/>
    <property type="project" value="UniProtKB-ARBA"/>
</dbReference>
<reference evidence="24 25" key="1">
    <citation type="journal article" date="2018" name="PLoS Genet.">
        <title>Population sequencing reveals clonal diversity and ancestral inbreeding in the grapevine cultivar Chardonnay.</title>
        <authorList>
            <person name="Roach M.J."/>
            <person name="Johnson D.L."/>
            <person name="Bohlmann J."/>
            <person name="van Vuuren H.J."/>
            <person name="Jones S.J."/>
            <person name="Pretorius I.S."/>
            <person name="Schmidt S.A."/>
            <person name="Borneman A.R."/>
        </authorList>
    </citation>
    <scope>NUCLEOTIDE SEQUENCE [LARGE SCALE GENOMIC DNA]</scope>
    <source>
        <strain evidence="25">cv. Chardonnay</strain>
        <tissue evidence="24">Leaf</tissue>
    </source>
</reference>
<evidence type="ECO:0000256" key="6">
    <source>
        <dbReference type="ARBA" id="ARBA00022614"/>
    </source>
</evidence>
<keyword evidence="8 21" id="KW-0812">Transmembrane</keyword>
<dbReference type="InterPro" id="IPR008266">
    <property type="entry name" value="Tyr_kinase_AS"/>
</dbReference>
<dbReference type="FunFam" id="3.80.10.10:FF:001390">
    <property type="entry name" value="Probable leucine-rich repeat receptor-like protein kinase At1g35710"/>
    <property type="match status" value="1"/>
</dbReference>
<feature type="signal peptide" evidence="22">
    <location>
        <begin position="1"/>
        <end position="22"/>
    </location>
</feature>
<keyword evidence="7" id="KW-0808">Transferase</keyword>
<dbReference type="InterPro" id="IPR000719">
    <property type="entry name" value="Prot_kinase_dom"/>
</dbReference>
<dbReference type="FunFam" id="3.80.10.10:FF:000400">
    <property type="entry name" value="Nuclear pore complex protein NUP107"/>
    <property type="match status" value="1"/>
</dbReference>
<dbReference type="InterPro" id="IPR011009">
    <property type="entry name" value="Kinase-like_dom_sf"/>
</dbReference>
<keyword evidence="5" id="KW-0597">Phosphoprotein</keyword>
<keyword evidence="17" id="KW-0325">Glycoprotein</keyword>
<evidence type="ECO:0000256" key="8">
    <source>
        <dbReference type="ARBA" id="ARBA00022692"/>
    </source>
</evidence>
<evidence type="ECO:0000256" key="18">
    <source>
        <dbReference type="ARBA" id="ARBA00047899"/>
    </source>
</evidence>
<dbReference type="EMBL" id="QGNW01000357">
    <property type="protein sequence ID" value="RVW75132.1"/>
    <property type="molecule type" value="Genomic_DNA"/>
</dbReference>
<keyword evidence="10" id="KW-0677">Repeat</keyword>
<evidence type="ECO:0000256" key="14">
    <source>
        <dbReference type="ARBA" id="ARBA00022989"/>
    </source>
</evidence>
<feature type="transmembrane region" description="Helical" evidence="21">
    <location>
        <begin position="776"/>
        <end position="801"/>
    </location>
</feature>
<comment type="catalytic activity">
    <reaction evidence="18">
        <text>L-threonyl-[protein] + ATP = O-phospho-L-threonyl-[protein] + ADP + H(+)</text>
        <dbReference type="Rhea" id="RHEA:46608"/>
        <dbReference type="Rhea" id="RHEA-COMP:11060"/>
        <dbReference type="Rhea" id="RHEA-COMP:11605"/>
        <dbReference type="ChEBI" id="CHEBI:15378"/>
        <dbReference type="ChEBI" id="CHEBI:30013"/>
        <dbReference type="ChEBI" id="CHEBI:30616"/>
        <dbReference type="ChEBI" id="CHEBI:61977"/>
        <dbReference type="ChEBI" id="CHEBI:456216"/>
        <dbReference type="EC" id="2.7.11.1"/>
    </reaction>
</comment>
<gene>
    <name evidence="24" type="primary">VvCHDp000202_9</name>
    <name evidence="24" type="ORF">CK203_057905</name>
</gene>
<dbReference type="PROSITE" id="PS00109">
    <property type="entry name" value="PROTEIN_KINASE_TYR"/>
    <property type="match status" value="1"/>
</dbReference>
<evidence type="ECO:0000313" key="25">
    <source>
        <dbReference type="Proteomes" id="UP000288805"/>
    </source>
</evidence>